<protein>
    <submittedName>
        <fullName evidence="1">Uncharacterized protein</fullName>
    </submittedName>
</protein>
<sequence length="199" mass="22470">MQNLIDTAIRALAHDMPVKTDASLTAAFLEVRMIDAVWTLRRMPDREAGLLYSRQILWPDMKVDRHTAVPAALGRVAAAKRIPAEPRSIDLMQPVLDLLRLLPDVEDRRIVFWGAWHQDGVRQERMPWAKVRRSLSGHLGAERAKGLSRWTLKRRYDDGLGWIARLLIRAETGSITDTLTNSEKKACVGAAHRAPSVKP</sequence>
<proteinExistence type="predicted"/>
<keyword evidence="2" id="KW-1185">Reference proteome</keyword>
<evidence type="ECO:0000313" key="2">
    <source>
        <dbReference type="Proteomes" id="UP001217500"/>
    </source>
</evidence>
<dbReference type="Proteomes" id="UP001217500">
    <property type="component" value="Chromosome"/>
</dbReference>
<dbReference type="KEGG" id="gso:PH603_04825"/>
<name>A0AAF0BMW2_9PROT</name>
<dbReference type="RefSeq" id="WP_289504840.1">
    <property type="nucleotide sequence ID" value="NZ_CP116805.1"/>
</dbReference>
<dbReference type="AlphaFoldDB" id="A0AAF0BMW2"/>
<reference evidence="1" key="1">
    <citation type="submission" date="2023-01" db="EMBL/GenBank/DDBJ databases">
        <title>The genome sequence of Kordiimonadaceae bacterium 6D33.</title>
        <authorList>
            <person name="Liu Y."/>
        </authorList>
    </citation>
    <scope>NUCLEOTIDE SEQUENCE</scope>
    <source>
        <strain evidence="1">6D33</strain>
    </source>
</reference>
<dbReference type="EMBL" id="CP116805">
    <property type="protein sequence ID" value="WCL55081.1"/>
    <property type="molecule type" value="Genomic_DNA"/>
</dbReference>
<evidence type="ECO:0000313" key="1">
    <source>
        <dbReference type="EMBL" id="WCL55081.1"/>
    </source>
</evidence>
<accession>A0AAF0BMW2</accession>
<organism evidence="1 2">
    <name type="scientific">Gimibacter soli</name>
    <dbReference type="NCBI Taxonomy" id="3024400"/>
    <lineage>
        <taxon>Bacteria</taxon>
        <taxon>Pseudomonadati</taxon>
        <taxon>Pseudomonadota</taxon>
        <taxon>Alphaproteobacteria</taxon>
        <taxon>Kordiimonadales</taxon>
        <taxon>Temperatibacteraceae</taxon>
        <taxon>Gimibacter</taxon>
    </lineage>
</organism>
<gene>
    <name evidence="1" type="ORF">PH603_04825</name>
</gene>